<name>A0AAD7TTY2_9APHY</name>
<feature type="transmembrane region" description="Helical" evidence="1">
    <location>
        <begin position="174"/>
        <end position="198"/>
    </location>
</feature>
<dbReference type="Pfam" id="PF20152">
    <property type="entry name" value="DUF6534"/>
    <property type="match status" value="1"/>
</dbReference>
<keyword evidence="1" id="KW-0812">Transmembrane</keyword>
<feature type="transmembrane region" description="Helical" evidence="1">
    <location>
        <begin position="135"/>
        <end position="162"/>
    </location>
</feature>
<sequence length="340" mass="37089">MSADASSVSVPNLGITKSSDNPAVAFIGGLLIEIFIACILYGITTLQSFMYFQKYPNDALSLKLLVGAVWALETVHTAFCMQFLYAYLVEGFGDFAYFLQINWGIGVTVITSAGIALCVQGYYVWRVWCVSSKSLFWTVVIGVFALARVAFGIGSTILSYVYPEWLLFRDTKSSLVTISGGLGSAALVDMLVALTLSYYLNKGRSSWHKESNSKINMILLYAVNTGAITGTASLLCVILFATQKQSLVFLGLVEIQAKLYANSFLGSLNARSHIRNKNNPAAQYPSFEFSSSGNGFRAVVPPTVPVPKVEVYQQTIVHDDRGLSNESAYDMRNLKGGELV</sequence>
<feature type="transmembrane region" description="Helical" evidence="1">
    <location>
        <begin position="64"/>
        <end position="89"/>
    </location>
</feature>
<keyword evidence="1" id="KW-1133">Transmembrane helix</keyword>
<dbReference type="EMBL" id="JAPEVG010000138">
    <property type="protein sequence ID" value="KAJ8481378.1"/>
    <property type="molecule type" value="Genomic_DNA"/>
</dbReference>
<evidence type="ECO:0000313" key="3">
    <source>
        <dbReference type="EMBL" id="KAJ8481378.1"/>
    </source>
</evidence>
<comment type="caution">
    <text evidence="3">The sequence shown here is derived from an EMBL/GenBank/DDBJ whole genome shotgun (WGS) entry which is preliminary data.</text>
</comment>
<accession>A0AAD7TTY2</accession>
<proteinExistence type="predicted"/>
<evidence type="ECO:0000313" key="4">
    <source>
        <dbReference type="Proteomes" id="UP001215151"/>
    </source>
</evidence>
<feature type="domain" description="DUF6534" evidence="2">
    <location>
        <begin position="185"/>
        <end position="273"/>
    </location>
</feature>
<dbReference type="InterPro" id="IPR045339">
    <property type="entry name" value="DUF6534"/>
</dbReference>
<feature type="transmembrane region" description="Helical" evidence="1">
    <location>
        <begin position="23"/>
        <end position="43"/>
    </location>
</feature>
<feature type="transmembrane region" description="Helical" evidence="1">
    <location>
        <begin position="101"/>
        <end position="123"/>
    </location>
</feature>
<evidence type="ECO:0000256" key="1">
    <source>
        <dbReference type="SAM" id="Phobius"/>
    </source>
</evidence>
<keyword evidence="1" id="KW-0472">Membrane</keyword>
<dbReference type="PANTHER" id="PTHR40465">
    <property type="entry name" value="CHROMOSOME 1, WHOLE GENOME SHOTGUN SEQUENCE"/>
    <property type="match status" value="1"/>
</dbReference>
<evidence type="ECO:0000259" key="2">
    <source>
        <dbReference type="Pfam" id="PF20152"/>
    </source>
</evidence>
<keyword evidence="4" id="KW-1185">Reference proteome</keyword>
<reference evidence="3" key="1">
    <citation type="submission" date="2022-11" db="EMBL/GenBank/DDBJ databases">
        <title>Genome Sequence of Cubamyces cubensis.</title>
        <authorList>
            <person name="Buettner E."/>
        </authorList>
    </citation>
    <scope>NUCLEOTIDE SEQUENCE</scope>
    <source>
        <strain evidence="3">MPL-01</strain>
    </source>
</reference>
<gene>
    <name evidence="3" type="ORF">ONZ51_g6022</name>
</gene>
<protein>
    <recommendedName>
        <fullName evidence="2">DUF6534 domain-containing protein</fullName>
    </recommendedName>
</protein>
<feature type="transmembrane region" description="Helical" evidence="1">
    <location>
        <begin position="218"/>
        <end position="241"/>
    </location>
</feature>
<dbReference type="PANTHER" id="PTHR40465:SF1">
    <property type="entry name" value="DUF6534 DOMAIN-CONTAINING PROTEIN"/>
    <property type="match status" value="1"/>
</dbReference>
<dbReference type="Proteomes" id="UP001215151">
    <property type="component" value="Unassembled WGS sequence"/>
</dbReference>
<organism evidence="3 4">
    <name type="scientific">Trametes cubensis</name>
    <dbReference type="NCBI Taxonomy" id="1111947"/>
    <lineage>
        <taxon>Eukaryota</taxon>
        <taxon>Fungi</taxon>
        <taxon>Dikarya</taxon>
        <taxon>Basidiomycota</taxon>
        <taxon>Agaricomycotina</taxon>
        <taxon>Agaricomycetes</taxon>
        <taxon>Polyporales</taxon>
        <taxon>Polyporaceae</taxon>
        <taxon>Trametes</taxon>
    </lineage>
</organism>
<dbReference type="AlphaFoldDB" id="A0AAD7TTY2"/>